<keyword evidence="3 5" id="KW-0479">Metal-binding</keyword>
<dbReference type="InterPro" id="IPR029149">
    <property type="entry name" value="Creatin/AminoP/Spt16_N"/>
</dbReference>
<evidence type="ECO:0000256" key="5">
    <source>
        <dbReference type="RuleBase" id="RU000590"/>
    </source>
</evidence>
<dbReference type="GO" id="GO:0004177">
    <property type="term" value="F:aminopeptidase activity"/>
    <property type="evidence" value="ECO:0007669"/>
    <property type="project" value="UniProtKB-KW"/>
</dbReference>
<keyword evidence="8" id="KW-0645">Protease</keyword>
<dbReference type="Gene3D" id="3.40.350.10">
    <property type="entry name" value="Creatinase/prolidase N-terminal domain"/>
    <property type="match status" value="1"/>
</dbReference>
<evidence type="ECO:0000256" key="2">
    <source>
        <dbReference type="ARBA" id="ARBA00008766"/>
    </source>
</evidence>
<dbReference type="OrthoDB" id="9806388at2"/>
<evidence type="ECO:0000256" key="1">
    <source>
        <dbReference type="ARBA" id="ARBA00001936"/>
    </source>
</evidence>
<dbReference type="Pfam" id="PF00557">
    <property type="entry name" value="Peptidase_M24"/>
    <property type="match status" value="1"/>
</dbReference>
<evidence type="ECO:0000313" key="9">
    <source>
        <dbReference type="Proteomes" id="UP000448943"/>
    </source>
</evidence>
<dbReference type="InterPro" id="IPR000587">
    <property type="entry name" value="Creatinase_N"/>
</dbReference>
<reference evidence="8 9" key="1">
    <citation type="submission" date="2019-01" db="EMBL/GenBank/DDBJ databases">
        <title>Chengkuizengella sp. nov., isolated from deep-sea sediment of East Pacific Ocean.</title>
        <authorList>
            <person name="Yang J."/>
            <person name="Lai Q."/>
            <person name="Shao Z."/>
        </authorList>
    </citation>
    <scope>NUCLEOTIDE SEQUENCE [LARGE SCALE GENOMIC DNA]</scope>
    <source>
        <strain evidence="8 9">YPA3-1-1</strain>
    </source>
</reference>
<dbReference type="Pfam" id="PF01321">
    <property type="entry name" value="Creatinase_N"/>
    <property type="match status" value="1"/>
</dbReference>
<keyword evidence="8" id="KW-0031">Aminopeptidase</keyword>
<dbReference type="CDD" id="cd01092">
    <property type="entry name" value="APP-like"/>
    <property type="match status" value="1"/>
</dbReference>
<protein>
    <submittedName>
        <fullName evidence="8">Aminopeptidase P family protein</fullName>
    </submittedName>
</protein>
<dbReference type="RefSeq" id="WP_160643619.1">
    <property type="nucleotide sequence ID" value="NZ_SIJB01000004.1"/>
</dbReference>
<dbReference type="Proteomes" id="UP000448943">
    <property type="component" value="Unassembled WGS sequence"/>
</dbReference>
<comment type="cofactor">
    <cofactor evidence="1">
        <name>Mn(2+)</name>
        <dbReference type="ChEBI" id="CHEBI:29035"/>
    </cofactor>
</comment>
<dbReference type="PROSITE" id="PS00491">
    <property type="entry name" value="PROLINE_PEPTIDASE"/>
    <property type="match status" value="1"/>
</dbReference>
<dbReference type="PANTHER" id="PTHR46112:SF3">
    <property type="entry name" value="AMINOPEPTIDASE YPDF"/>
    <property type="match status" value="1"/>
</dbReference>
<dbReference type="EMBL" id="SIJB01000004">
    <property type="protein sequence ID" value="NBI27552.1"/>
    <property type="molecule type" value="Genomic_DNA"/>
</dbReference>
<evidence type="ECO:0000259" key="6">
    <source>
        <dbReference type="Pfam" id="PF00557"/>
    </source>
</evidence>
<feature type="domain" description="Peptidase M24" evidence="6">
    <location>
        <begin position="139"/>
        <end position="341"/>
    </location>
</feature>
<dbReference type="PANTHER" id="PTHR46112">
    <property type="entry name" value="AMINOPEPTIDASE"/>
    <property type="match status" value="1"/>
</dbReference>
<dbReference type="InterPro" id="IPR000994">
    <property type="entry name" value="Pept_M24"/>
</dbReference>
<gene>
    <name evidence="8" type="ORF">ERL59_01035</name>
</gene>
<evidence type="ECO:0000313" key="8">
    <source>
        <dbReference type="EMBL" id="NBI27552.1"/>
    </source>
</evidence>
<feature type="domain" description="Creatinase N-terminal" evidence="7">
    <location>
        <begin position="5"/>
        <end position="130"/>
    </location>
</feature>
<dbReference type="SUPFAM" id="SSF55920">
    <property type="entry name" value="Creatinase/aminopeptidase"/>
    <property type="match status" value="1"/>
</dbReference>
<proteinExistence type="inferred from homology"/>
<dbReference type="InterPro" id="IPR050659">
    <property type="entry name" value="Peptidase_M24B"/>
</dbReference>
<dbReference type="InterPro" id="IPR001131">
    <property type="entry name" value="Peptidase_M24B_aminopep-P_CS"/>
</dbReference>
<comment type="caution">
    <text evidence="8">The sequence shown here is derived from an EMBL/GenBank/DDBJ whole genome shotgun (WGS) entry which is preliminary data.</text>
</comment>
<evidence type="ECO:0000256" key="4">
    <source>
        <dbReference type="ARBA" id="ARBA00022801"/>
    </source>
</evidence>
<dbReference type="FunFam" id="3.90.230.10:FF:000014">
    <property type="entry name" value="Aminopeptidase P family protein"/>
    <property type="match status" value="1"/>
</dbReference>
<keyword evidence="9" id="KW-1185">Reference proteome</keyword>
<dbReference type="SUPFAM" id="SSF53092">
    <property type="entry name" value="Creatinase/prolidase N-terminal domain"/>
    <property type="match status" value="1"/>
</dbReference>
<evidence type="ECO:0000256" key="3">
    <source>
        <dbReference type="ARBA" id="ARBA00022723"/>
    </source>
</evidence>
<keyword evidence="4" id="KW-0378">Hydrolase</keyword>
<dbReference type="InterPro" id="IPR036005">
    <property type="entry name" value="Creatinase/aminopeptidase-like"/>
</dbReference>
<sequence length="358" mass="39986">MDKLRIQRLREKLSELELDGILITNEYNRRYMTGFTGSAGFVLVTAKQAILFSDFRYKTQAPIQAKHFQFVELERSIPLNTIKSKLNEFGIQKLGFEQNDVNFGFYTKLSQSFGDTTLVPTDSIVEILRAEKDDSELKIMQEAANIADHAFSHIINFIKPGLSEKEIALELEIFMRKQGADSSSFDIIVASGERSALPHGIASDRIVQNNEFVKLDFGAIFNGYCSDITRTLFVGTPTDKHKEIYNIVLEAQMNALNNLKAGVTGKQGDAFARDVIAKYGYADHFGHGLGHAIGLEVHEFPRLSPMANDMIKANMVLTVEPGIYLPDFGGVRIEDDVVITETGIHNLTHASKEFITIT</sequence>
<dbReference type="Gene3D" id="3.90.230.10">
    <property type="entry name" value="Creatinase/methionine aminopeptidase superfamily"/>
    <property type="match status" value="1"/>
</dbReference>
<comment type="similarity">
    <text evidence="2 5">Belongs to the peptidase M24B family.</text>
</comment>
<dbReference type="AlphaFoldDB" id="A0A6N9PXK2"/>
<name>A0A6N9PXK2_9BACL</name>
<accession>A0A6N9PXK2</accession>
<dbReference type="GO" id="GO:0046872">
    <property type="term" value="F:metal ion binding"/>
    <property type="evidence" value="ECO:0007669"/>
    <property type="project" value="UniProtKB-KW"/>
</dbReference>
<organism evidence="8 9">
    <name type="scientific">Chengkuizengella marina</name>
    <dbReference type="NCBI Taxonomy" id="2507566"/>
    <lineage>
        <taxon>Bacteria</taxon>
        <taxon>Bacillati</taxon>
        <taxon>Bacillota</taxon>
        <taxon>Bacilli</taxon>
        <taxon>Bacillales</taxon>
        <taxon>Paenibacillaceae</taxon>
        <taxon>Chengkuizengella</taxon>
    </lineage>
</organism>
<evidence type="ECO:0000259" key="7">
    <source>
        <dbReference type="Pfam" id="PF01321"/>
    </source>
</evidence>